<dbReference type="RefSeq" id="WP_114642287.1">
    <property type="nucleotide sequence ID" value="NZ_JAACIO010000012.1"/>
</dbReference>
<dbReference type="InterPro" id="IPR011009">
    <property type="entry name" value="Kinase-like_dom_sf"/>
</dbReference>
<dbReference type="Proteomes" id="UP000263486">
    <property type="component" value="Unassembled WGS sequence"/>
</dbReference>
<dbReference type="EMBL" id="QUAJ01000011">
    <property type="protein sequence ID" value="REI41310.1"/>
    <property type="molecule type" value="Genomic_DNA"/>
</dbReference>
<keyword evidence="2" id="KW-1185">Reference proteome</keyword>
<proteinExistence type="predicted"/>
<gene>
    <name evidence="1" type="ORF">DYH56_07720</name>
</gene>
<reference evidence="1 2" key="1">
    <citation type="submission" date="2018-08" db="EMBL/GenBank/DDBJ databases">
        <title>Draft genome sequence of Psychrilyobacter sp. strain SD5 isolated from Black Sea water.</title>
        <authorList>
            <person name="Yadav S."/>
            <person name="Villanueva L."/>
            <person name="Damste J.S.S."/>
        </authorList>
    </citation>
    <scope>NUCLEOTIDE SEQUENCE [LARGE SCALE GENOMIC DNA]</scope>
    <source>
        <strain evidence="1 2">SD5</strain>
    </source>
</reference>
<dbReference type="InterPro" id="IPR009330">
    <property type="entry name" value="LipoPS_heptP_kinase"/>
</dbReference>
<evidence type="ECO:0000313" key="1">
    <source>
        <dbReference type="EMBL" id="REI41310.1"/>
    </source>
</evidence>
<protein>
    <submittedName>
        <fullName evidence="1">Lipopolysaccharide biosynthesis protein</fullName>
    </submittedName>
</protein>
<dbReference type="Pfam" id="PF06176">
    <property type="entry name" value="WaaY"/>
    <property type="match status" value="1"/>
</dbReference>
<comment type="caution">
    <text evidence="1">The sequence shown here is derived from an EMBL/GenBank/DDBJ whole genome shotgun (WGS) entry which is preliminary data.</text>
</comment>
<name>A0ABX9KH65_9FUSO</name>
<sequence>MIIKRAEYKDYKIFYLEKNKNFLKLGKNIVDTDIEMFQEFKVTKRNYVVGLEFETEKYILKSPRNEHRIPQRKFFTMFKGGESLSTLKNVNTLIDEHNFDEFVRPLMAIVKRKNGMIVDSYLVMEYAEGSSLEKKDIFTAVEFLKKLHKSKHYHGDANTSNFMMKDGKLRTIDTQGKKYWLGEYRKYYEVFTFSEDRLALEYKLNGIELFNYPKNIWYYLAYFVKYGKKNKYVEKIKKWKKKKRDQGWKI</sequence>
<organism evidence="1 2">
    <name type="scientific">Psychrilyobacter piezotolerans</name>
    <dbReference type="NCBI Taxonomy" id="2293438"/>
    <lineage>
        <taxon>Bacteria</taxon>
        <taxon>Fusobacteriati</taxon>
        <taxon>Fusobacteriota</taxon>
        <taxon>Fusobacteriia</taxon>
        <taxon>Fusobacteriales</taxon>
        <taxon>Fusobacteriaceae</taxon>
        <taxon>Psychrilyobacter</taxon>
    </lineage>
</organism>
<evidence type="ECO:0000313" key="2">
    <source>
        <dbReference type="Proteomes" id="UP000263486"/>
    </source>
</evidence>
<dbReference type="SUPFAM" id="SSF56112">
    <property type="entry name" value="Protein kinase-like (PK-like)"/>
    <property type="match status" value="1"/>
</dbReference>
<accession>A0ABX9KH65</accession>